<sequence length="91" mass="10176">MNDPNVFSNDESSSLMQSFDDVFQIEQPAVPLLSPAEYFSQHVHSTNGQNEVVFNHPDPLSQIGKYSIPTCNLHTVDPHYVKPYVKADGTL</sequence>
<evidence type="ECO:0000313" key="1">
    <source>
        <dbReference type="EMBL" id="OAK75636.1"/>
    </source>
</evidence>
<protein>
    <submittedName>
        <fullName evidence="1">Uncharacterized protein</fullName>
    </submittedName>
</protein>
<dbReference type="RefSeq" id="WP_064467520.1">
    <property type="nucleotide sequence ID" value="NZ_JAGGKH010000003.1"/>
</dbReference>
<name>A0A178A5Z8_9BACI</name>
<organism evidence="1 2">
    <name type="scientific">Lederbergia galactosidilytica</name>
    <dbReference type="NCBI Taxonomy" id="217031"/>
    <lineage>
        <taxon>Bacteria</taxon>
        <taxon>Bacillati</taxon>
        <taxon>Bacillota</taxon>
        <taxon>Bacilli</taxon>
        <taxon>Bacillales</taxon>
        <taxon>Bacillaceae</taxon>
        <taxon>Lederbergia</taxon>
    </lineage>
</organism>
<gene>
    <name evidence="1" type="ORF">ABB05_01400</name>
</gene>
<evidence type="ECO:0000313" key="2">
    <source>
        <dbReference type="Proteomes" id="UP000077881"/>
    </source>
</evidence>
<keyword evidence="2" id="KW-1185">Reference proteome</keyword>
<dbReference type="AlphaFoldDB" id="A0A178A5Z8"/>
<dbReference type="Proteomes" id="UP000077881">
    <property type="component" value="Unassembled WGS sequence"/>
</dbReference>
<dbReference type="EMBL" id="LDJR01000010">
    <property type="protein sequence ID" value="OAK75636.1"/>
    <property type="molecule type" value="Genomic_DNA"/>
</dbReference>
<dbReference type="OrthoDB" id="2186822at2"/>
<comment type="caution">
    <text evidence="1">The sequence shown here is derived from an EMBL/GenBank/DDBJ whole genome shotgun (WGS) entry which is preliminary data.</text>
</comment>
<accession>A0A178A5Z8</accession>
<dbReference type="STRING" id="217031.ABB05_01400"/>
<proteinExistence type="predicted"/>
<reference evidence="1 2" key="1">
    <citation type="submission" date="2015-05" db="EMBL/GenBank/DDBJ databases">
        <title>Comparison of genome.</title>
        <authorList>
            <person name="Zheng Z."/>
            <person name="Sun M."/>
        </authorList>
    </citation>
    <scope>NUCLEOTIDE SEQUENCE [LARGE SCALE GENOMIC DNA]</scope>
    <source>
        <strain evidence="1 2">G25-74</strain>
    </source>
</reference>
<dbReference type="PATRIC" id="fig|217031.6.peg.307"/>